<dbReference type="PANTHER" id="PTHR45138:SF9">
    <property type="entry name" value="DIGUANYLATE CYCLASE DGCM-RELATED"/>
    <property type="match status" value="1"/>
</dbReference>
<dbReference type="NCBIfam" id="TIGR00254">
    <property type="entry name" value="GGDEF"/>
    <property type="match status" value="1"/>
</dbReference>
<dbReference type="Proteomes" id="UP001267290">
    <property type="component" value="Unassembled WGS sequence"/>
</dbReference>
<dbReference type="InterPro" id="IPR029787">
    <property type="entry name" value="Nucleotide_cyclase"/>
</dbReference>
<protein>
    <submittedName>
        <fullName evidence="2">Diguanylate cyclase (GGDEF)-like protein</fullName>
    </submittedName>
</protein>
<dbReference type="Gene3D" id="3.30.70.270">
    <property type="match status" value="1"/>
</dbReference>
<name>A0ABU1NVI2_9BACL</name>
<dbReference type="InterPro" id="IPR043128">
    <property type="entry name" value="Rev_trsase/Diguanyl_cyclase"/>
</dbReference>
<dbReference type="RefSeq" id="WP_310227220.1">
    <property type="nucleotide sequence ID" value="NZ_JAVDSB010000003.1"/>
</dbReference>
<evidence type="ECO:0000259" key="1">
    <source>
        <dbReference type="PROSITE" id="PS50887"/>
    </source>
</evidence>
<dbReference type="PROSITE" id="PS50887">
    <property type="entry name" value="GGDEF"/>
    <property type="match status" value="1"/>
</dbReference>
<feature type="domain" description="GGDEF" evidence="1">
    <location>
        <begin position="534"/>
        <end position="661"/>
    </location>
</feature>
<comment type="caution">
    <text evidence="2">The sequence shown here is derived from an EMBL/GenBank/DDBJ whole genome shotgun (WGS) entry which is preliminary data.</text>
</comment>
<evidence type="ECO:0000313" key="2">
    <source>
        <dbReference type="EMBL" id="MDR6551488.1"/>
    </source>
</evidence>
<dbReference type="Pfam" id="PF00990">
    <property type="entry name" value="GGDEF"/>
    <property type="match status" value="1"/>
</dbReference>
<dbReference type="Pfam" id="PF01590">
    <property type="entry name" value="GAF"/>
    <property type="match status" value="1"/>
</dbReference>
<dbReference type="InterPro" id="IPR000160">
    <property type="entry name" value="GGDEF_dom"/>
</dbReference>
<gene>
    <name evidence="2" type="ORF">J2736_002675</name>
</gene>
<dbReference type="SUPFAM" id="SSF55073">
    <property type="entry name" value="Nucleotide cyclase"/>
    <property type="match status" value="1"/>
</dbReference>
<dbReference type="Gene3D" id="3.30.450.40">
    <property type="match status" value="2"/>
</dbReference>
<dbReference type="EMBL" id="JAVDSB010000003">
    <property type="protein sequence ID" value="MDR6551488.1"/>
    <property type="molecule type" value="Genomic_DNA"/>
</dbReference>
<dbReference type="SUPFAM" id="SSF55781">
    <property type="entry name" value="GAF domain-like"/>
    <property type="match status" value="2"/>
</dbReference>
<organism evidence="2 3">
    <name type="scientific">Paenibacillus qinlingensis</name>
    <dbReference type="NCBI Taxonomy" id="1837343"/>
    <lineage>
        <taxon>Bacteria</taxon>
        <taxon>Bacillati</taxon>
        <taxon>Bacillota</taxon>
        <taxon>Bacilli</taxon>
        <taxon>Bacillales</taxon>
        <taxon>Paenibacillaceae</taxon>
        <taxon>Paenibacillus</taxon>
    </lineage>
</organism>
<dbReference type="InterPro" id="IPR029016">
    <property type="entry name" value="GAF-like_dom_sf"/>
</dbReference>
<dbReference type="PANTHER" id="PTHR45138">
    <property type="entry name" value="REGULATORY COMPONENTS OF SENSORY TRANSDUCTION SYSTEM"/>
    <property type="match status" value="1"/>
</dbReference>
<dbReference type="CDD" id="cd01949">
    <property type="entry name" value="GGDEF"/>
    <property type="match status" value="1"/>
</dbReference>
<accession>A0ABU1NVI2</accession>
<keyword evidence="3" id="KW-1185">Reference proteome</keyword>
<proteinExistence type="predicted"/>
<reference evidence="2 3" key="1">
    <citation type="submission" date="2023-07" db="EMBL/GenBank/DDBJ databases">
        <title>Sorghum-associated microbial communities from plants grown in Nebraska, USA.</title>
        <authorList>
            <person name="Schachtman D."/>
        </authorList>
    </citation>
    <scope>NUCLEOTIDE SEQUENCE [LARGE SCALE GENOMIC DNA]</scope>
    <source>
        <strain evidence="2 3">CC258</strain>
    </source>
</reference>
<sequence length="661" mass="74440">MSELRSIQKHSRAEHFDVFLRKGFILSGNFSNEGLQVTFNLHQAFENWYQQFGPNMLPSQTALLCVNEQLCVVDSCSNDMPSMVNYLQPGTSWRAEVRGDNPLARCESAGHLQLSAGDDCHIGELTGHFIAVTPVLDNYGKIHFYLGLFTQSLLNMENLTQLLYSLALSFQSSLLYVEERRQYDRLNSLHHMKELEAKKHVVLFEASKKLLAKNDVHAVLTEVIDCMGRVYPNTRVDLLLSQDNDSTNVSVKPLNFQRTESDIRTRAFMEGQVIFEPTTNGSTSSSGNIAAPLSGKQGVYGVLYMEFTDQLIDASDLQFISLLADSAGTAFENAKLYEQSNLMINELRLINEITKQLNQSLRLNEIFNSASSEILSIFGADYSCILQNSKDSDQLVVQATNLPAMFHETFTLDQGFSGLIYSSKEPIIISDYWSNDKVSSSLMQRTNSRSLIGSPILVNGNVEGVILVVHRLPNFFSYDNYKLLQVLSSHIGLAMTNASLHAEVKRMVITDNLTGLHARHYLDEQANLMQKKDFCGSLIIVDVDNFKKVNDTYGHQIGDKILIHVSQIIKSSIREMDIAARWGGEELAVYLPQVSKDQAIRIAERIRRRVVEETQPQVSVSCGVSDWNWEEDKISVESLFYRADMALYQAKHNGRNQIQIG</sequence>
<dbReference type="InterPro" id="IPR050469">
    <property type="entry name" value="Diguanylate_Cyclase"/>
</dbReference>
<dbReference type="InterPro" id="IPR003018">
    <property type="entry name" value="GAF"/>
</dbReference>
<dbReference type="SMART" id="SM00065">
    <property type="entry name" value="GAF"/>
    <property type="match status" value="2"/>
</dbReference>
<evidence type="ECO:0000313" key="3">
    <source>
        <dbReference type="Proteomes" id="UP001267290"/>
    </source>
</evidence>
<dbReference type="SMART" id="SM00267">
    <property type="entry name" value="GGDEF"/>
    <property type="match status" value="1"/>
</dbReference>